<organism evidence="3 4">
    <name type="scientific">Bosea psychrotolerans</name>
    <dbReference type="NCBI Taxonomy" id="1871628"/>
    <lineage>
        <taxon>Bacteria</taxon>
        <taxon>Pseudomonadati</taxon>
        <taxon>Pseudomonadota</taxon>
        <taxon>Alphaproteobacteria</taxon>
        <taxon>Hyphomicrobiales</taxon>
        <taxon>Boseaceae</taxon>
        <taxon>Bosea</taxon>
    </lineage>
</organism>
<dbReference type="Pfam" id="PF07786">
    <property type="entry name" value="HGSNAT_cat"/>
    <property type="match status" value="1"/>
</dbReference>
<feature type="transmembrane region" description="Helical" evidence="1">
    <location>
        <begin position="62"/>
        <end position="82"/>
    </location>
</feature>
<keyword evidence="1" id="KW-1133">Transmembrane helix</keyword>
<evidence type="ECO:0000313" key="3">
    <source>
        <dbReference type="EMBL" id="POR54101.1"/>
    </source>
</evidence>
<keyword evidence="4" id="KW-1185">Reference proteome</keyword>
<feature type="transmembrane region" description="Helical" evidence="1">
    <location>
        <begin position="240"/>
        <end position="262"/>
    </location>
</feature>
<protein>
    <submittedName>
        <fullName evidence="3">Putative membrane protein</fullName>
    </submittedName>
</protein>
<evidence type="ECO:0000313" key="4">
    <source>
        <dbReference type="Proteomes" id="UP000236919"/>
    </source>
</evidence>
<keyword evidence="1" id="KW-0812">Transmembrane</keyword>
<feature type="transmembrane region" description="Helical" evidence="1">
    <location>
        <begin position="125"/>
        <end position="144"/>
    </location>
</feature>
<feature type="transmembrane region" description="Helical" evidence="1">
    <location>
        <begin position="190"/>
        <end position="211"/>
    </location>
</feature>
<reference evidence="3 4" key="1">
    <citation type="submission" date="2018-01" db="EMBL/GenBank/DDBJ databases">
        <title>Genomic Encyclopedia of Type Strains, Phase III (KMG-III): the genomes of soil and plant-associated and newly described type strains.</title>
        <authorList>
            <person name="Whitman W."/>
        </authorList>
    </citation>
    <scope>NUCLEOTIDE SEQUENCE [LARGE SCALE GENOMIC DNA]</scope>
    <source>
        <strain evidence="3 4">1131</strain>
    </source>
</reference>
<dbReference type="OrthoDB" id="9807591at2"/>
<dbReference type="EMBL" id="PQFZ01000003">
    <property type="protein sequence ID" value="POR54101.1"/>
    <property type="molecule type" value="Genomic_DNA"/>
</dbReference>
<feature type="transmembrane region" description="Helical" evidence="1">
    <location>
        <begin position="21"/>
        <end position="42"/>
    </location>
</feature>
<feature type="domain" description="Heparan-alpha-glucosaminide N-acetyltransferase catalytic" evidence="2">
    <location>
        <begin position="20"/>
        <end position="248"/>
    </location>
</feature>
<dbReference type="AlphaFoldDB" id="A0A2S4MHF6"/>
<sequence length="331" mass="36688">MKTDMSTADLSPTPTVARPRFAFIDLARGIALLAMFVFHFTYDLAYFELIDVDTPLEPGWHWFARSIAASFLTLVGVSLVLATRYGVNRQVHLNRHAYLKRLAMVAGAAALVTVGTWFAMPDSFIFFGILHQVALASVVALPFLWLPTLAVALAALIVFAVPNLAAHPVLDQSWLLWLGLAREVPASADFVPLFPWFGWVLTGIVLARLALPRLAQSRLASWRPRALPARVVVWGGRNSLLVYLLHQPLFIGALVLATQFAIARPSDERPFMQSCERSCMQEAHDAGACRAHCGCTVDAIKREDLWRKVLENALSPEERSRVSTLAKACFR</sequence>
<name>A0A2S4MHF6_9HYPH</name>
<feature type="transmembrane region" description="Helical" evidence="1">
    <location>
        <begin position="102"/>
        <end position="119"/>
    </location>
</feature>
<accession>A0A2S4MHF6</accession>
<gene>
    <name evidence="3" type="ORF">CYD53_103199</name>
</gene>
<feature type="transmembrane region" description="Helical" evidence="1">
    <location>
        <begin position="151"/>
        <end position="170"/>
    </location>
</feature>
<keyword evidence="1" id="KW-0472">Membrane</keyword>
<dbReference type="Proteomes" id="UP000236919">
    <property type="component" value="Unassembled WGS sequence"/>
</dbReference>
<comment type="caution">
    <text evidence="3">The sequence shown here is derived from an EMBL/GenBank/DDBJ whole genome shotgun (WGS) entry which is preliminary data.</text>
</comment>
<evidence type="ECO:0000256" key="1">
    <source>
        <dbReference type="SAM" id="Phobius"/>
    </source>
</evidence>
<dbReference type="InterPro" id="IPR012429">
    <property type="entry name" value="HGSNAT_cat"/>
</dbReference>
<evidence type="ECO:0000259" key="2">
    <source>
        <dbReference type="Pfam" id="PF07786"/>
    </source>
</evidence>
<proteinExistence type="predicted"/>